<sequence length="171" mass="19626">MSELIDSTPITPWFWLSCQHAVTVLHNWNTWPESDPSSNALYSTINQCCHTNVPRPTIITLTCFNILHIQVCIGFLWLHIYVQRQLDHTTSENRSHWEVIEGQLEIFLQNPSLSSNSHPLFFFLWQIRFATIVLEFNAILLNGTNTSQDLSNTKVALPSEEEVTNSCNRGV</sequence>
<organism evidence="1 2">
    <name type="scientific">Puccinia sorghi</name>
    <dbReference type="NCBI Taxonomy" id="27349"/>
    <lineage>
        <taxon>Eukaryota</taxon>
        <taxon>Fungi</taxon>
        <taxon>Dikarya</taxon>
        <taxon>Basidiomycota</taxon>
        <taxon>Pucciniomycotina</taxon>
        <taxon>Pucciniomycetes</taxon>
        <taxon>Pucciniales</taxon>
        <taxon>Pucciniaceae</taxon>
        <taxon>Puccinia</taxon>
    </lineage>
</organism>
<dbReference type="Proteomes" id="UP000037035">
    <property type="component" value="Unassembled WGS sequence"/>
</dbReference>
<proteinExistence type="predicted"/>
<evidence type="ECO:0000313" key="1">
    <source>
        <dbReference type="EMBL" id="KNZ64182.1"/>
    </source>
</evidence>
<keyword evidence="2" id="KW-1185">Reference proteome</keyword>
<dbReference type="OrthoDB" id="2504051at2759"/>
<name>A0A0L6VU91_9BASI</name>
<comment type="caution">
    <text evidence="1">The sequence shown here is derived from an EMBL/GenBank/DDBJ whole genome shotgun (WGS) entry which is preliminary data.</text>
</comment>
<protein>
    <submittedName>
        <fullName evidence="1">Uncharacterized protein</fullName>
    </submittedName>
</protein>
<accession>A0A0L6VU91</accession>
<gene>
    <name evidence="1" type="ORF">VP01_1057g1</name>
</gene>
<dbReference type="EMBL" id="LAVV01000643">
    <property type="protein sequence ID" value="KNZ64182.1"/>
    <property type="molecule type" value="Genomic_DNA"/>
</dbReference>
<dbReference type="AlphaFoldDB" id="A0A0L6VU91"/>
<evidence type="ECO:0000313" key="2">
    <source>
        <dbReference type="Proteomes" id="UP000037035"/>
    </source>
</evidence>
<dbReference type="VEuPathDB" id="FungiDB:VP01_1057g1"/>
<reference evidence="1 2" key="1">
    <citation type="submission" date="2015-08" db="EMBL/GenBank/DDBJ databases">
        <title>Next Generation Sequencing and Analysis of the Genome of Puccinia sorghi L Schw, the Causal Agent of Maize Common Rust.</title>
        <authorList>
            <person name="Rochi L."/>
            <person name="Burguener G."/>
            <person name="Darino M."/>
            <person name="Turjanski A."/>
            <person name="Kreff E."/>
            <person name="Dieguez M.J."/>
            <person name="Sacco F."/>
        </authorList>
    </citation>
    <scope>NUCLEOTIDE SEQUENCE [LARGE SCALE GENOMIC DNA]</scope>
    <source>
        <strain evidence="1 2">RO10H11247</strain>
    </source>
</reference>